<evidence type="ECO:0000313" key="2">
    <source>
        <dbReference type="Proteomes" id="UP000887565"/>
    </source>
</evidence>
<proteinExistence type="predicted"/>
<evidence type="ECO:0000256" key="1">
    <source>
        <dbReference type="SAM" id="MobiDB-lite"/>
    </source>
</evidence>
<sequence>MHSKSSELYTSPKTSSGRKDSSKSNGDGGEGGPDDDEAAKQASSFLSFRLSEPIMYPTDLGQVKAVCPPKLLSQMPAPSTVKKKACGDSE</sequence>
<evidence type="ECO:0000313" key="3">
    <source>
        <dbReference type="WBParaSite" id="nRc.2.0.1.t11539-RA"/>
    </source>
</evidence>
<dbReference type="AlphaFoldDB" id="A0A915IBI6"/>
<feature type="compositionally biased region" description="Polar residues" evidence="1">
    <location>
        <begin position="1"/>
        <end position="14"/>
    </location>
</feature>
<organism evidence="2 3">
    <name type="scientific">Romanomermis culicivorax</name>
    <name type="common">Nematode worm</name>
    <dbReference type="NCBI Taxonomy" id="13658"/>
    <lineage>
        <taxon>Eukaryota</taxon>
        <taxon>Metazoa</taxon>
        <taxon>Ecdysozoa</taxon>
        <taxon>Nematoda</taxon>
        <taxon>Enoplea</taxon>
        <taxon>Dorylaimia</taxon>
        <taxon>Mermithida</taxon>
        <taxon>Mermithoidea</taxon>
        <taxon>Mermithidae</taxon>
        <taxon>Romanomermis</taxon>
    </lineage>
</organism>
<dbReference type="Proteomes" id="UP000887565">
    <property type="component" value="Unplaced"/>
</dbReference>
<keyword evidence="2" id="KW-1185">Reference proteome</keyword>
<dbReference type="WBParaSite" id="nRc.2.0.1.t11539-RA">
    <property type="protein sequence ID" value="nRc.2.0.1.t11539-RA"/>
    <property type="gene ID" value="nRc.2.0.1.g11539"/>
</dbReference>
<feature type="region of interest" description="Disordered" evidence="1">
    <location>
        <begin position="1"/>
        <end position="44"/>
    </location>
</feature>
<protein>
    <submittedName>
        <fullName evidence="3">Uncharacterized protein</fullName>
    </submittedName>
</protein>
<name>A0A915IBI6_ROMCU</name>
<accession>A0A915IBI6</accession>
<reference evidence="3" key="1">
    <citation type="submission" date="2022-11" db="UniProtKB">
        <authorList>
            <consortium name="WormBaseParasite"/>
        </authorList>
    </citation>
    <scope>IDENTIFICATION</scope>
</reference>